<comment type="caution">
    <text evidence="3">The sequence shown here is derived from an EMBL/GenBank/DDBJ whole genome shotgun (WGS) entry which is preliminary data.</text>
</comment>
<protein>
    <submittedName>
        <fullName evidence="3">Uncharacterized protein</fullName>
    </submittedName>
</protein>
<proteinExistence type="predicted"/>
<reference evidence="3" key="1">
    <citation type="journal article" date="2021" name="Nat. Commun.">
        <title>Genetic determinants of endophytism in the Arabidopsis root mycobiome.</title>
        <authorList>
            <person name="Mesny F."/>
            <person name="Miyauchi S."/>
            <person name="Thiergart T."/>
            <person name="Pickel B."/>
            <person name="Atanasova L."/>
            <person name="Karlsson M."/>
            <person name="Huettel B."/>
            <person name="Barry K.W."/>
            <person name="Haridas S."/>
            <person name="Chen C."/>
            <person name="Bauer D."/>
            <person name="Andreopoulos W."/>
            <person name="Pangilinan J."/>
            <person name="LaButti K."/>
            <person name="Riley R."/>
            <person name="Lipzen A."/>
            <person name="Clum A."/>
            <person name="Drula E."/>
            <person name="Henrissat B."/>
            <person name="Kohler A."/>
            <person name="Grigoriev I.V."/>
            <person name="Martin F.M."/>
            <person name="Hacquard S."/>
        </authorList>
    </citation>
    <scope>NUCLEOTIDE SEQUENCE</scope>
    <source>
        <strain evidence="3">MPI-CAGE-AT-0023</strain>
    </source>
</reference>
<feature type="region of interest" description="Disordered" evidence="2">
    <location>
        <begin position="260"/>
        <end position="280"/>
    </location>
</feature>
<feature type="compositionally biased region" description="Polar residues" evidence="2">
    <location>
        <begin position="354"/>
        <end position="368"/>
    </location>
</feature>
<dbReference type="EMBL" id="JAGMUX010000022">
    <property type="protein sequence ID" value="KAH7230468.1"/>
    <property type="molecule type" value="Genomic_DNA"/>
</dbReference>
<sequence>MPTNQKKELVDYGPCTRGSTFYRLGCQEYERQTGEAEVLIQEVSVATPRKVITPLARARHHNGLQQLGSLPWRCARRIGKIITDLVDENDQFREEGARSRSAPIIADLEARLKTSNDRVADLEARLKASEDRTAEAEAIVAQAKTYADAHIARYTSDLEARNAKMVETVAETVEKLKRDAAARVAAAESNAQDCIYDARDEVNSQIRQLSQDLDRHVDMLGLAQKKRFPDKDLLVHCLDQMLEELVAFRNDCDEVLDSRLLGDDEPDWGPVPDEEGGALLNRTYRNYSKVIAPVNTEEQTNQSEAPASPNSADTTDEQANREESPLFIDDGHQSNGSAWFVDSKEEDMDYQLGAFTNSGHADLSSSTKRANDSEGQAGHGDRRQRTK</sequence>
<dbReference type="RefSeq" id="XP_046043106.1">
    <property type="nucleotide sequence ID" value="XM_046190789.1"/>
</dbReference>
<feature type="compositionally biased region" description="Polar residues" evidence="2">
    <location>
        <begin position="296"/>
        <end position="313"/>
    </location>
</feature>
<feature type="region of interest" description="Disordered" evidence="2">
    <location>
        <begin position="294"/>
        <end position="387"/>
    </location>
</feature>
<dbReference type="GeneID" id="70220743"/>
<accession>A0A9P9G1G7</accession>
<dbReference type="OrthoDB" id="5069103at2759"/>
<dbReference type="Proteomes" id="UP000720189">
    <property type="component" value="Unassembled WGS sequence"/>
</dbReference>
<dbReference type="AlphaFoldDB" id="A0A9P9G1G7"/>
<organism evidence="3 4">
    <name type="scientific">Fusarium redolens</name>
    <dbReference type="NCBI Taxonomy" id="48865"/>
    <lineage>
        <taxon>Eukaryota</taxon>
        <taxon>Fungi</taxon>
        <taxon>Dikarya</taxon>
        <taxon>Ascomycota</taxon>
        <taxon>Pezizomycotina</taxon>
        <taxon>Sordariomycetes</taxon>
        <taxon>Hypocreomycetidae</taxon>
        <taxon>Hypocreales</taxon>
        <taxon>Nectriaceae</taxon>
        <taxon>Fusarium</taxon>
        <taxon>Fusarium redolens species complex</taxon>
    </lineage>
</organism>
<keyword evidence="1" id="KW-0175">Coiled coil</keyword>
<gene>
    <name evidence="3" type="ORF">BKA55DRAFT_545170</name>
</gene>
<feature type="coiled-coil region" evidence="1">
    <location>
        <begin position="170"/>
        <end position="219"/>
    </location>
</feature>
<keyword evidence="4" id="KW-1185">Reference proteome</keyword>
<evidence type="ECO:0000256" key="1">
    <source>
        <dbReference type="SAM" id="Coils"/>
    </source>
</evidence>
<feature type="compositionally biased region" description="Acidic residues" evidence="2">
    <location>
        <begin position="263"/>
        <end position="276"/>
    </location>
</feature>
<feature type="compositionally biased region" description="Basic and acidic residues" evidence="2">
    <location>
        <begin position="318"/>
        <end position="332"/>
    </location>
</feature>
<name>A0A9P9G1G7_FUSRE</name>
<feature type="coiled-coil region" evidence="1">
    <location>
        <begin position="105"/>
        <end position="139"/>
    </location>
</feature>
<evidence type="ECO:0000313" key="4">
    <source>
        <dbReference type="Proteomes" id="UP000720189"/>
    </source>
</evidence>
<evidence type="ECO:0000313" key="3">
    <source>
        <dbReference type="EMBL" id="KAH7230468.1"/>
    </source>
</evidence>
<evidence type="ECO:0000256" key="2">
    <source>
        <dbReference type="SAM" id="MobiDB-lite"/>
    </source>
</evidence>